<dbReference type="InterPro" id="IPR013762">
    <property type="entry name" value="Integrase-like_cat_sf"/>
</dbReference>
<dbReference type="PANTHER" id="PTHR30349">
    <property type="entry name" value="PHAGE INTEGRASE-RELATED"/>
    <property type="match status" value="1"/>
</dbReference>
<dbReference type="EMBL" id="CP015961">
    <property type="protein sequence ID" value="ANI92376.1"/>
    <property type="molecule type" value="Genomic_DNA"/>
</dbReference>
<dbReference type="InterPro" id="IPR002104">
    <property type="entry name" value="Integrase_catalytic"/>
</dbReference>
<dbReference type="Gene3D" id="1.10.150.130">
    <property type="match status" value="1"/>
</dbReference>
<dbReference type="GO" id="GO:0006310">
    <property type="term" value="P:DNA recombination"/>
    <property type="evidence" value="ECO:0007669"/>
    <property type="project" value="UniProtKB-KW"/>
</dbReference>
<accession>A0A173LJ80</accession>
<keyword evidence="2" id="KW-0238">DNA-binding</keyword>
<dbReference type="KEGG" id="dtm:BJL86_1599"/>
<dbReference type="GO" id="GO:0015074">
    <property type="term" value="P:DNA integration"/>
    <property type="evidence" value="ECO:0007669"/>
    <property type="project" value="InterPro"/>
</dbReference>
<dbReference type="Gene3D" id="1.10.443.10">
    <property type="entry name" value="Intergrase catalytic core"/>
    <property type="match status" value="1"/>
</dbReference>
<organism evidence="5 6">
    <name type="scientific">Dietzia timorensis</name>
    <dbReference type="NCBI Taxonomy" id="499555"/>
    <lineage>
        <taxon>Bacteria</taxon>
        <taxon>Bacillati</taxon>
        <taxon>Actinomycetota</taxon>
        <taxon>Actinomycetes</taxon>
        <taxon>Mycobacteriales</taxon>
        <taxon>Dietziaceae</taxon>
        <taxon>Dietzia</taxon>
    </lineage>
</organism>
<dbReference type="AlphaFoldDB" id="A0A173LJ80"/>
<dbReference type="PROSITE" id="PS51898">
    <property type="entry name" value="TYR_RECOMBINASE"/>
    <property type="match status" value="1"/>
</dbReference>
<dbReference type="PANTHER" id="PTHR30349:SF41">
    <property type="entry name" value="INTEGRASE_RECOMBINASE PROTEIN MJ0367-RELATED"/>
    <property type="match status" value="1"/>
</dbReference>
<dbReference type="STRING" id="499555.BJL86_1599"/>
<feature type="domain" description="Tyr recombinase" evidence="4">
    <location>
        <begin position="136"/>
        <end position="342"/>
    </location>
</feature>
<dbReference type="CDD" id="cd00397">
    <property type="entry name" value="DNA_BRE_C"/>
    <property type="match status" value="1"/>
</dbReference>
<dbReference type="Proteomes" id="UP000186104">
    <property type="component" value="Chromosome"/>
</dbReference>
<gene>
    <name evidence="5" type="ORF">BJL86_1599</name>
</gene>
<evidence type="ECO:0000259" key="4">
    <source>
        <dbReference type="PROSITE" id="PS51898"/>
    </source>
</evidence>
<protein>
    <submittedName>
        <fullName evidence="5">Tyrosine recombinase XerD</fullName>
    </submittedName>
</protein>
<proteinExistence type="inferred from homology"/>
<dbReference type="SUPFAM" id="SSF56349">
    <property type="entry name" value="DNA breaking-rejoining enzymes"/>
    <property type="match status" value="1"/>
</dbReference>
<dbReference type="Pfam" id="PF00589">
    <property type="entry name" value="Phage_integrase"/>
    <property type="match status" value="1"/>
</dbReference>
<name>A0A173LJ80_9ACTN</name>
<reference evidence="5 6" key="1">
    <citation type="submission" date="2016-06" db="EMBL/GenBank/DDBJ databases">
        <title>Complete genome sequence of a saline-alkali tolerant type strain Dietzia timorensis ID05-A0528T.</title>
        <authorList>
            <person name="Wu X."/>
        </authorList>
    </citation>
    <scope>NUCLEOTIDE SEQUENCE [LARGE SCALE GENOMIC DNA]</scope>
    <source>
        <strain evidence="5 6">ID05-A0528</strain>
    </source>
</reference>
<evidence type="ECO:0000313" key="5">
    <source>
        <dbReference type="EMBL" id="ANI92376.1"/>
    </source>
</evidence>
<dbReference type="InterPro" id="IPR050090">
    <property type="entry name" value="Tyrosine_recombinase_XerCD"/>
</dbReference>
<evidence type="ECO:0000256" key="2">
    <source>
        <dbReference type="ARBA" id="ARBA00023125"/>
    </source>
</evidence>
<dbReference type="GO" id="GO:0003677">
    <property type="term" value="F:DNA binding"/>
    <property type="evidence" value="ECO:0007669"/>
    <property type="project" value="UniProtKB-KW"/>
</dbReference>
<keyword evidence="6" id="KW-1185">Reference proteome</keyword>
<comment type="similarity">
    <text evidence="1">Belongs to the 'phage' integrase family.</text>
</comment>
<sequence length="360" mass="41912">MDHVVKLVRPLDPAEHYFREMLSGWTNQQMARNLNTSTIESRSSIVQRFVLSTETYPWEWTPKVVDEYFSDLRAENQLQRSTIRSYQGALRAFCSYVSEPSNGWVDLCIEEFNDHPTQVFFDWNTAQHVQDYEGSPTKRAFTKTELQDFFDYADDQVDRILRNGHKGAIAAYRDSMAFKIAYSYGLRVNELRHLRQEDFSRNPHAREFGRFGQLNVLHGKASRGSSPKRRGVFTVFSWTPDIVEDTIGLAGDKYGERSLLFPTERGTFVSSSVLWRRFRLYCDELELPPGLDFHSFRRSYITHLIEDGWDPLFVQKQVGHEYASTTAIYTCVSSDFRTRTLRSALNDTIVRSSDRKNNLQ</sequence>
<keyword evidence="3" id="KW-0233">DNA recombination</keyword>
<evidence type="ECO:0000313" key="6">
    <source>
        <dbReference type="Proteomes" id="UP000186104"/>
    </source>
</evidence>
<dbReference type="InterPro" id="IPR011010">
    <property type="entry name" value="DNA_brk_join_enz"/>
</dbReference>
<dbReference type="InterPro" id="IPR010998">
    <property type="entry name" value="Integrase_recombinase_N"/>
</dbReference>
<evidence type="ECO:0000256" key="3">
    <source>
        <dbReference type="ARBA" id="ARBA00023172"/>
    </source>
</evidence>
<evidence type="ECO:0000256" key="1">
    <source>
        <dbReference type="ARBA" id="ARBA00008857"/>
    </source>
</evidence>